<dbReference type="AlphaFoldDB" id="C0E7P5"/>
<accession>C0E7P5</accession>
<evidence type="ECO:0000313" key="2">
    <source>
        <dbReference type="Proteomes" id="UP000006247"/>
    </source>
</evidence>
<dbReference type="EMBL" id="ACEB01000053">
    <property type="protein sequence ID" value="EEG25420.1"/>
    <property type="molecule type" value="Genomic_DNA"/>
</dbReference>
<sequence>MTTPKSVVKISFGGNDVMCHVLLCKCSLYLTHMSVFLLA</sequence>
<dbReference type="Proteomes" id="UP000006247">
    <property type="component" value="Unassembled WGS sequence"/>
</dbReference>
<organism evidence="1 2">
    <name type="scientific">Corynebacterium matruchotii ATCC 33806</name>
    <dbReference type="NCBI Taxonomy" id="566549"/>
    <lineage>
        <taxon>Bacteria</taxon>
        <taxon>Bacillati</taxon>
        <taxon>Actinomycetota</taxon>
        <taxon>Actinomycetes</taxon>
        <taxon>Mycobacteriales</taxon>
        <taxon>Corynebacteriaceae</taxon>
        <taxon>Corynebacterium</taxon>
    </lineage>
</organism>
<evidence type="ECO:0000313" key="1">
    <source>
        <dbReference type="EMBL" id="EEG25420.1"/>
    </source>
</evidence>
<comment type="caution">
    <text evidence="1">The sequence shown here is derived from an EMBL/GenBank/DDBJ whole genome shotgun (WGS) entry which is preliminary data.</text>
</comment>
<name>C0E7P5_9CORY</name>
<protein>
    <submittedName>
        <fullName evidence="1">Uncharacterized protein</fullName>
    </submittedName>
</protein>
<reference evidence="1 2" key="1">
    <citation type="submission" date="2009-01" db="EMBL/GenBank/DDBJ databases">
        <authorList>
            <person name="Fulton L."/>
            <person name="Clifton S."/>
            <person name="Chinwalla A.T."/>
            <person name="Mitreva M."/>
            <person name="Sodergren E."/>
            <person name="Weinstock G."/>
            <person name="Clifton S."/>
            <person name="Dooling D.J."/>
            <person name="Fulton B."/>
            <person name="Minx P."/>
            <person name="Pepin K.H."/>
            <person name="Johnson M."/>
            <person name="Bhonagiri V."/>
            <person name="Nash W.E."/>
            <person name="Mardis E.R."/>
            <person name="Wilson R.K."/>
        </authorList>
    </citation>
    <scope>NUCLEOTIDE SEQUENCE [LARGE SCALE GENOMIC DNA]</scope>
    <source>
        <strain evidence="1 2">ATCC 33806</strain>
    </source>
</reference>
<proteinExistence type="predicted"/>
<dbReference type="HOGENOM" id="CLU_3308208_0_0_11"/>
<gene>
    <name evidence="1" type="ORF">CORMATOL_03035</name>
</gene>